<dbReference type="PRINTS" id="PR00983">
    <property type="entry name" value="TRNASYNTHCYS"/>
</dbReference>
<keyword evidence="5" id="KW-0067">ATP-binding</keyword>
<dbReference type="Pfam" id="PF01406">
    <property type="entry name" value="tRNA-synt_1e"/>
    <property type="match status" value="1"/>
</dbReference>
<evidence type="ECO:0000256" key="2">
    <source>
        <dbReference type="ARBA" id="ARBA00011245"/>
    </source>
</evidence>
<dbReference type="InterPro" id="IPR014729">
    <property type="entry name" value="Rossmann-like_a/b/a_fold"/>
</dbReference>
<dbReference type="GO" id="GO:0005829">
    <property type="term" value="C:cytosol"/>
    <property type="evidence" value="ECO:0007669"/>
    <property type="project" value="TreeGrafter"/>
</dbReference>
<feature type="non-terminal residue" evidence="7">
    <location>
        <position position="107"/>
    </location>
</feature>
<comment type="similarity">
    <text evidence="1">Belongs to the class-I aminoacyl-tRNA synthetase family.</text>
</comment>
<dbReference type="GO" id="GO:0005524">
    <property type="term" value="F:ATP binding"/>
    <property type="evidence" value="ECO:0007669"/>
    <property type="project" value="UniProtKB-KW"/>
</dbReference>
<reference evidence="7 8" key="1">
    <citation type="journal article" date="2011" name="PLoS Pathog.">
        <title>Dynamic evolution of pathogenicity revealed by sequencing and comparative genomics of 19 Pseudomonas syringae isolates.</title>
        <authorList>
            <person name="Baltrus D.A."/>
            <person name="Nishimura M.T."/>
            <person name="Romanchuk A."/>
            <person name="Chang J.H."/>
            <person name="Mukhtar M.S."/>
            <person name="Cherkis K."/>
            <person name="Roach J."/>
            <person name="Grant S.R."/>
            <person name="Jones C.D."/>
            <person name="Dangl J.L."/>
        </authorList>
    </citation>
    <scope>NUCLEOTIDE SEQUENCE [LARGE SCALE GENOMIC DNA]</scope>
    <source>
        <strain evidence="7 8">1704B</strain>
    </source>
</reference>
<evidence type="ECO:0000256" key="5">
    <source>
        <dbReference type="ARBA" id="ARBA00022840"/>
    </source>
</evidence>
<dbReference type="EC" id="6.1.1.16" evidence="7"/>
<evidence type="ECO:0000313" key="7">
    <source>
        <dbReference type="EMBL" id="EGH48361.1"/>
    </source>
</evidence>
<gene>
    <name evidence="7" type="primary">cysS</name>
    <name evidence="7" type="ORF">PSYPI_41094</name>
</gene>
<comment type="caution">
    <text evidence="7">The sequence shown here is derived from an EMBL/GenBank/DDBJ whole genome shotgun (WGS) entry which is preliminary data.</text>
</comment>
<dbReference type="SUPFAM" id="SSF52374">
    <property type="entry name" value="Nucleotidylyl transferase"/>
    <property type="match status" value="1"/>
</dbReference>
<evidence type="ECO:0000256" key="4">
    <source>
        <dbReference type="ARBA" id="ARBA00022741"/>
    </source>
</evidence>
<feature type="domain" description="tRNA synthetases class I catalytic" evidence="6">
    <location>
        <begin position="1"/>
        <end position="106"/>
    </location>
</feature>
<evidence type="ECO:0000259" key="6">
    <source>
        <dbReference type="Pfam" id="PF01406"/>
    </source>
</evidence>
<organism evidence="7 8">
    <name type="scientific">Pseudomonas syringae pv. pisi str. 1704B</name>
    <dbReference type="NCBI Taxonomy" id="629263"/>
    <lineage>
        <taxon>Bacteria</taxon>
        <taxon>Pseudomonadati</taxon>
        <taxon>Pseudomonadota</taxon>
        <taxon>Gammaproteobacteria</taxon>
        <taxon>Pseudomonadales</taxon>
        <taxon>Pseudomonadaceae</taxon>
        <taxon>Pseudomonas</taxon>
        <taxon>Pseudomonas syringae</taxon>
    </lineage>
</organism>
<dbReference type="InterPro" id="IPR024909">
    <property type="entry name" value="Cys-tRNA/MSH_ligase"/>
</dbReference>
<dbReference type="PANTHER" id="PTHR10890:SF3">
    <property type="entry name" value="CYSTEINE--TRNA LIGASE, CYTOPLASMIC"/>
    <property type="match status" value="1"/>
</dbReference>
<name>F3GMQ8_PSESJ</name>
<dbReference type="InterPro" id="IPR032678">
    <property type="entry name" value="tRNA-synt_1_cat_dom"/>
</dbReference>
<evidence type="ECO:0000313" key="8">
    <source>
        <dbReference type="Proteomes" id="UP000004986"/>
    </source>
</evidence>
<keyword evidence="4" id="KW-0547">Nucleotide-binding</keyword>
<proteinExistence type="inferred from homology"/>
<keyword evidence="7" id="KW-0030">Aminoacyl-tRNA synthetase</keyword>
<dbReference type="PANTHER" id="PTHR10890">
    <property type="entry name" value="CYSTEINYL-TRNA SYNTHETASE"/>
    <property type="match status" value="1"/>
</dbReference>
<evidence type="ECO:0000256" key="1">
    <source>
        <dbReference type="ARBA" id="ARBA00005594"/>
    </source>
</evidence>
<comment type="subunit">
    <text evidence="2">Monomer.</text>
</comment>
<feature type="non-terminal residue" evidence="7">
    <location>
        <position position="1"/>
    </location>
</feature>
<protein>
    <submittedName>
        <fullName evidence="7">Cysteinyl-tRNA synthetase</fullName>
        <ecNumber evidence="7">6.1.1.16</ecNumber>
    </submittedName>
</protein>
<keyword evidence="3 7" id="KW-0436">Ligase</keyword>
<dbReference type="AlphaFoldDB" id="F3GMQ8"/>
<dbReference type="GO" id="GO:0006423">
    <property type="term" value="P:cysteinyl-tRNA aminoacylation"/>
    <property type="evidence" value="ECO:0007669"/>
    <property type="project" value="TreeGrafter"/>
</dbReference>
<dbReference type="EMBL" id="AEAI01003043">
    <property type="protein sequence ID" value="EGH48361.1"/>
    <property type="molecule type" value="Genomic_DNA"/>
</dbReference>
<sequence>KPGEPSWESPWGAGRPGWHIECSVMSTCCLGETFDIHGGGSDLEFPHHENEIAQSEAATGKTYANAWLHCGMIRINGEKMSKSLNNFFTIRDVLEKYHPEVVRYLLV</sequence>
<dbReference type="GO" id="GO:0004817">
    <property type="term" value="F:cysteine-tRNA ligase activity"/>
    <property type="evidence" value="ECO:0007669"/>
    <property type="project" value="UniProtKB-EC"/>
</dbReference>
<dbReference type="Gene3D" id="3.40.50.620">
    <property type="entry name" value="HUPs"/>
    <property type="match status" value="1"/>
</dbReference>
<keyword evidence="8" id="KW-1185">Reference proteome</keyword>
<evidence type="ECO:0000256" key="3">
    <source>
        <dbReference type="ARBA" id="ARBA00022598"/>
    </source>
</evidence>
<dbReference type="Proteomes" id="UP000004986">
    <property type="component" value="Unassembled WGS sequence"/>
</dbReference>
<accession>F3GMQ8</accession>